<dbReference type="Proteomes" id="UP000052167">
    <property type="component" value="Unassembled WGS sequence"/>
</dbReference>
<keyword evidence="18" id="KW-1185">Reference proteome</keyword>
<comment type="function">
    <text evidence="11">Involved in the TonB-dependent energy-dependent transport of various receptor-bound substrates. Protects ExbD from proteolytic degradation and functionally stabilizes TonB.</text>
</comment>
<dbReference type="PANTHER" id="PTHR30625:SF16">
    <property type="entry name" value="BIOPOLYMER TRANSPORT PROTEIN EXBB"/>
    <property type="match status" value="1"/>
</dbReference>
<evidence type="ECO:0000259" key="16">
    <source>
        <dbReference type="Pfam" id="PF01618"/>
    </source>
</evidence>
<evidence type="ECO:0000256" key="5">
    <source>
        <dbReference type="ARBA" id="ARBA00022475"/>
    </source>
</evidence>
<evidence type="ECO:0000256" key="9">
    <source>
        <dbReference type="ARBA" id="ARBA00022989"/>
    </source>
</evidence>
<dbReference type="InterPro" id="IPR014164">
    <property type="entry name" value="TonB_ExbB_1"/>
</dbReference>
<evidence type="ECO:0000256" key="2">
    <source>
        <dbReference type="ARBA" id="ARBA00011471"/>
    </source>
</evidence>
<comment type="caution">
    <text evidence="17">The sequence shown here is derived from an EMBL/GenBank/DDBJ whole genome shotgun (WGS) entry which is preliminary data.</text>
</comment>
<feature type="chain" id="PRO_5037687110" description="Biopolymer transport protein ExbB" evidence="15">
    <location>
        <begin position="40"/>
        <end position="371"/>
    </location>
</feature>
<name>A0A922T7K1_9HYPH</name>
<keyword evidence="5" id="KW-1003">Cell membrane</keyword>
<evidence type="ECO:0000256" key="15">
    <source>
        <dbReference type="SAM" id="SignalP"/>
    </source>
</evidence>
<keyword evidence="15" id="KW-0732">Signal</keyword>
<keyword evidence="7 14" id="KW-0812">Transmembrane</keyword>
<keyword evidence="6" id="KW-0997">Cell inner membrane</keyword>
<feature type="domain" description="MotA/TolQ/ExbB proton channel" evidence="16">
    <location>
        <begin position="220"/>
        <end position="330"/>
    </location>
</feature>
<keyword evidence="9 14" id="KW-1133">Transmembrane helix</keyword>
<evidence type="ECO:0000256" key="14">
    <source>
        <dbReference type="SAM" id="Phobius"/>
    </source>
</evidence>
<evidence type="ECO:0000256" key="8">
    <source>
        <dbReference type="ARBA" id="ARBA00022927"/>
    </source>
</evidence>
<evidence type="ECO:0000256" key="13">
    <source>
        <dbReference type="SAM" id="MobiDB-lite"/>
    </source>
</evidence>
<protein>
    <recommendedName>
        <fullName evidence="3">Biopolymer transport protein ExbB</fullName>
    </recommendedName>
</protein>
<keyword evidence="8 12" id="KW-0653">Protein transport</keyword>
<comment type="similarity">
    <text evidence="12">Belongs to the exbB/tolQ family.</text>
</comment>
<feature type="compositionally biased region" description="Low complexity" evidence="13">
    <location>
        <begin position="56"/>
        <end position="78"/>
    </location>
</feature>
<feature type="transmembrane region" description="Helical" evidence="14">
    <location>
        <begin position="259"/>
        <end position="284"/>
    </location>
</feature>
<dbReference type="PANTHER" id="PTHR30625">
    <property type="entry name" value="PROTEIN TOLQ"/>
    <property type="match status" value="1"/>
</dbReference>
<evidence type="ECO:0000313" key="18">
    <source>
        <dbReference type="Proteomes" id="UP000052167"/>
    </source>
</evidence>
<dbReference type="GO" id="GO:0005886">
    <property type="term" value="C:plasma membrane"/>
    <property type="evidence" value="ECO:0007669"/>
    <property type="project" value="UniProtKB-SubCell"/>
</dbReference>
<feature type="transmembrane region" description="Helical" evidence="14">
    <location>
        <begin position="304"/>
        <end position="325"/>
    </location>
</feature>
<dbReference type="Pfam" id="PF01618">
    <property type="entry name" value="MotA_ExbB"/>
    <property type="match status" value="1"/>
</dbReference>
<evidence type="ECO:0000256" key="1">
    <source>
        <dbReference type="ARBA" id="ARBA00004429"/>
    </source>
</evidence>
<gene>
    <name evidence="17" type="ORF">GV68_05040</name>
</gene>
<comment type="subcellular location">
    <subcellularLocation>
        <location evidence="1">Cell inner membrane</location>
        <topology evidence="1">Multi-pass membrane protein</topology>
    </subcellularLocation>
    <subcellularLocation>
        <location evidence="12">Membrane</location>
        <topology evidence="12">Multi-pass membrane protein</topology>
    </subcellularLocation>
</comment>
<dbReference type="EMBL" id="JOKJ01000013">
    <property type="protein sequence ID" value="KEQ07280.1"/>
    <property type="molecule type" value="Genomic_DNA"/>
</dbReference>
<evidence type="ECO:0000256" key="3">
    <source>
        <dbReference type="ARBA" id="ARBA00022093"/>
    </source>
</evidence>
<accession>A0A922T7K1</accession>
<keyword evidence="4 12" id="KW-0813">Transport</keyword>
<dbReference type="AlphaFoldDB" id="A0A922T7K1"/>
<evidence type="ECO:0000256" key="6">
    <source>
        <dbReference type="ARBA" id="ARBA00022519"/>
    </source>
</evidence>
<organism evidence="17 18">
    <name type="scientific">Pseudorhizobium pelagicum</name>
    <dbReference type="NCBI Taxonomy" id="1509405"/>
    <lineage>
        <taxon>Bacteria</taxon>
        <taxon>Pseudomonadati</taxon>
        <taxon>Pseudomonadota</taxon>
        <taxon>Alphaproteobacteria</taxon>
        <taxon>Hyphomicrobiales</taxon>
        <taxon>Rhizobiaceae</taxon>
        <taxon>Rhizobium/Agrobacterium group</taxon>
        <taxon>Pseudorhizobium</taxon>
    </lineage>
</organism>
<evidence type="ECO:0000256" key="4">
    <source>
        <dbReference type="ARBA" id="ARBA00022448"/>
    </source>
</evidence>
<dbReference type="GO" id="GO:0022857">
    <property type="term" value="F:transmembrane transporter activity"/>
    <property type="evidence" value="ECO:0007669"/>
    <property type="project" value="InterPro"/>
</dbReference>
<dbReference type="OrthoDB" id="9805133at2"/>
<evidence type="ECO:0000256" key="11">
    <source>
        <dbReference type="ARBA" id="ARBA00024816"/>
    </source>
</evidence>
<evidence type="ECO:0000256" key="7">
    <source>
        <dbReference type="ARBA" id="ARBA00022692"/>
    </source>
</evidence>
<evidence type="ECO:0000256" key="10">
    <source>
        <dbReference type="ARBA" id="ARBA00023136"/>
    </source>
</evidence>
<feature type="signal peptide" evidence="15">
    <location>
        <begin position="1"/>
        <end position="39"/>
    </location>
</feature>
<keyword evidence="10 14" id="KW-0472">Membrane</keyword>
<evidence type="ECO:0000256" key="12">
    <source>
        <dbReference type="RuleBase" id="RU004057"/>
    </source>
</evidence>
<evidence type="ECO:0000313" key="17">
    <source>
        <dbReference type="EMBL" id="KEQ07280.1"/>
    </source>
</evidence>
<reference evidence="17 18" key="1">
    <citation type="submission" date="2014-06" db="EMBL/GenBank/DDBJ databases">
        <title>Rhizobium pelagicum/R2-400B4.</title>
        <authorList>
            <person name="Kimes N.E."/>
            <person name="Lopez-Perez M."/>
        </authorList>
    </citation>
    <scope>NUCLEOTIDE SEQUENCE [LARGE SCALE GENOMIC DNA]</scope>
    <source>
        <strain evidence="17 18">R2-400B4</strain>
    </source>
</reference>
<feature type="transmembrane region" description="Helical" evidence="14">
    <location>
        <begin position="147"/>
        <end position="169"/>
    </location>
</feature>
<sequence>MPTATARTLHLRCRSLSLAAPLAAMMFGMLTTVPGMAFAQQPAPTEVPAAQGETGGASIPPASAQPSAPAPAAELPGATDPSAGPSTSQAPAEPLAPTLTQPLPDQAPLEEPATDEPTMLEQLLPAGERSDIPHDLSPWGMFMAADWVVKGVMLGLAFASLITWTVWLAKTLELAGARARVGRTLKVIRNSATLAEAVGGIAQRGGPAALMLRSAADEVRLSEAALDHADNGGVKERVSSALGRIESAAGRRMSRGTGVLATIGSTAPFVGLFGTVWGIMNSFIGISESQTTNLAVVAPGIAEALLATAIGLVAAIPAVVIYNVFARSITGYRQLLADAAAGVERLVSRDLDFRKVPPGSRKAPVSLVAGE</sequence>
<dbReference type="InterPro" id="IPR002898">
    <property type="entry name" value="MotA_ExbB_proton_chnl"/>
</dbReference>
<dbReference type="NCBIfam" id="TIGR02797">
    <property type="entry name" value="exbB"/>
    <property type="match status" value="1"/>
</dbReference>
<dbReference type="InterPro" id="IPR050790">
    <property type="entry name" value="ExbB/TolQ_transport"/>
</dbReference>
<proteinExistence type="inferred from homology"/>
<feature type="region of interest" description="Disordered" evidence="13">
    <location>
        <begin position="44"/>
        <end position="114"/>
    </location>
</feature>
<dbReference type="GO" id="GO:0017038">
    <property type="term" value="P:protein import"/>
    <property type="evidence" value="ECO:0007669"/>
    <property type="project" value="TreeGrafter"/>
</dbReference>
<comment type="subunit">
    <text evidence="2">The accessory proteins ExbB and ExbD seem to form a complex with TonB.</text>
</comment>